<feature type="transmembrane region" description="Helical" evidence="1">
    <location>
        <begin position="38"/>
        <end position="56"/>
    </location>
</feature>
<accession>A0A0F9IZ46</accession>
<dbReference type="GO" id="GO:0016020">
    <property type="term" value="C:membrane"/>
    <property type="evidence" value="ECO:0007669"/>
    <property type="project" value="GOC"/>
</dbReference>
<reference evidence="3" key="1">
    <citation type="journal article" date="2015" name="Nature">
        <title>Complex archaea that bridge the gap between prokaryotes and eukaryotes.</title>
        <authorList>
            <person name="Spang A."/>
            <person name="Saw J.H."/>
            <person name="Jorgensen S.L."/>
            <person name="Zaremba-Niedzwiedzka K."/>
            <person name="Martijn J."/>
            <person name="Lind A.E."/>
            <person name="van Eijk R."/>
            <person name="Schleper C."/>
            <person name="Guy L."/>
            <person name="Ettema T.J."/>
        </authorList>
    </citation>
    <scope>NUCLEOTIDE SEQUENCE</scope>
</reference>
<keyword evidence="1" id="KW-0472">Membrane</keyword>
<dbReference type="InterPro" id="IPR011499">
    <property type="entry name" value="Lipid_A_biosynth_N"/>
</dbReference>
<dbReference type="AlphaFoldDB" id="A0A0F9IZ46"/>
<feature type="domain" description="Lipid A biosynthesis N-terminal" evidence="2">
    <location>
        <begin position="9"/>
        <end position="80"/>
    </location>
</feature>
<evidence type="ECO:0000256" key="1">
    <source>
        <dbReference type="SAM" id="Phobius"/>
    </source>
</evidence>
<protein>
    <recommendedName>
        <fullName evidence="2">Lipid A biosynthesis N-terminal domain-containing protein</fullName>
    </recommendedName>
</protein>
<organism evidence="3">
    <name type="scientific">marine sediment metagenome</name>
    <dbReference type="NCBI Taxonomy" id="412755"/>
    <lineage>
        <taxon>unclassified sequences</taxon>
        <taxon>metagenomes</taxon>
        <taxon>ecological metagenomes</taxon>
    </lineage>
</organism>
<comment type="caution">
    <text evidence="3">The sequence shown here is derived from an EMBL/GenBank/DDBJ whole genome shotgun (WGS) entry which is preliminary data.</text>
</comment>
<feature type="non-terminal residue" evidence="3">
    <location>
        <position position="110"/>
    </location>
</feature>
<feature type="transmembrane region" description="Helical" evidence="1">
    <location>
        <begin position="62"/>
        <end position="80"/>
    </location>
</feature>
<dbReference type="EMBL" id="LAZR01017799">
    <property type="protein sequence ID" value="KKL98920.1"/>
    <property type="molecule type" value="Genomic_DNA"/>
</dbReference>
<name>A0A0F9IZ46_9ZZZZ</name>
<dbReference type="GO" id="GO:0008915">
    <property type="term" value="F:lipid-A-disaccharide synthase activity"/>
    <property type="evidence" value="ECO:0007669"/>
    <property type="project" value="InterPro"/>
</dbReference>
<gene>
    <name evidence="3" type="ORF">LCGC14_1819550</name>
</gene>
<evidence type="ECO:0000259" key="2">
    <source>
        <dbReference type="SMART" id="SM01259"/>
    </source>
</evidence>
<keyword evidence="1" id="KW-1133">Transmembrane helix</keyword>
<proteinExistence type="predicted"/>
<sequence length="110" mass="12727">MINLIAELLFAGSQIFYLTRLVYQVKVSKEKGKSTTPILYWVLTIVAVLFIMAYGIFVESIIIPLSTIPTIFASLYNIYLELQREEQSDFNETQRQACRVAEAIIWNRNM</sequence>
<dbReference type="SMART" id="SM01259">
    <property type="entry name" value="LAB_N"/>
    <property type="match status" value="1"/>
</dbReference>
<dbReference type="Pfam" id="PF07578">
    <property type="entry name" value="LAB_N"/>
    <property type="match status" value="1"/>
</dbReference>
<evidence type="ECO:0000313" key="3">
    <source>
        <dbReference type="EMBL" id="KKL98920.1"/>
    </source>
</evidence>
<dbReference type="GO" id="GO:0009245">
    <property type="term" value="P:lipid A biosynthetic process"/>
    <property type="evidence" value="ECO:0007669"/>
    <property type="project" value="InterPro"/>
</dbReference>
<keyword evidence="1" id="KW-0812">Transmembrane</keyword>